<keyword evidence="2" id="KW-1185">Reference proteome</keyword>
<reference evidence="1" key="1">
    <citation type="submission" date="2023-07" db="EMBL/GenBank/DDBJ databases">
        <title>draft genome sequence of fig (Ficus carica).</title>
        <authorList>
            <person name="Takahashi T."/>
            <person name="Nishimura K."/>
        </authorList>
    </citation>
    <scope>NUCLEOTIDE SEQUENCE</scope>
</reference>
<dbReference type="AlphaFoldDB" id="A0AA88E0H1"/>
<organism evidence="1 2">
    <name type="scientific">Ficus carica</name>
    <name type="common">Common fig</name>
    <dbReference type="NCBI Taxonomy" id="3494"/>
    <lineage>
        <taxon>Eukaryota</taxon>
        <taxon>Viridiplantae</taxon>
        <taxon>Streptophyta</taxon>
        <taxon>Embryophyta</taxon>
        <taxon>Tracheophyta</taxon>
        <taxon>Spermatophyta</taxon>
        <taxon>Magnoliopsida</taxon>
        <taxon>eudicotyledons</taxon>
        <taxon>Gunneridae</taxon>
        <taxon>Pentapetalae</taxon>
        <taxon>rosids</taxon>
        <taxon>fabids</taxon>
        <taxon>Rosales</taxon>
        <taxon>Moraceae</taxon>
        <taxon>Ficeae</taxon>
        <taxon>Ficus</taxon>
    </lineage>
</organism>
<proteinExistence type="predicted"/>
<sequence>MAWGRRVLNLIFGWNPAVSDIKGKPPPSGASYRAPLTRATEPFDYEFLRPILLGRRKLASGCGFRRHRRALAPRDLRDPSPIAGEPRQRRHGYTKIIDSVFCE</sequence>
<dbReference type="Proteomes" id="UP001187192">
    <property type="component" value="Unassembled WGS sequence"/>
</dbReference>
<gene>
    <name evidence="1" type="ORF">TIFTF001_033381</name>
</gene>
<evidence type="ECO:0000313" key="2">
    <source>
        <dbReference type="Proteomes" id="UP001187192"/>
    </source>
</evidence>
<name>A0AA88E0H1_FICCA</name>
<protein>
    <submittedName>
        <fullName evidence="1">Uncharacterized protein</fullName>
    </submittedName>
</protein>
<accession>A0AA88E0H1</accession>
<evidence type="ECO:0000313" key="1">
    <source>
        <dbReference type="EMBL" id="GMN64315.1"/>
    </source>
</evidence>
<comment type="caution">
    <text evidence="1">The sequence shown here is derived from an EMBL/GenBank/DDBJ whole genome shotgun (WGS) entry which is preliminary data.</text>
</comment>
<dbReference type="EMBL" id="BTGU01000175">
    <property type="protein sequence ID" value="GMN64315.1"/>
    <property type="molecule type" value="Genomic_DNA"/>
</dbReference>